<organism evidence="1 2">
    <name type="scientific">Candidatus Xianfuyuplasma coldseepsis</name>
    <dbReference type="NCBI Taxonomy" id="2782163"/>
    <lineage>
        <taxon>Bacteria</taxon>
        <taxon>Bacillati</taxon>
        <taxon>Mycoplasmatota</taxon>
        <taxon>Mollicutes</taxon>
        <taxon>Candidatus Izemoplasmatales</taxon>
        <taxon>Candidatus Izemoplasmataceae</taxon>
        <taxon>Candidatus Xianfuyuplasma</taxon>
    </lineage>
</organism>
<name>A0A7L7KU29_9MOLU</name>
<evidence type="ECO:0000313" key="1">
    <source>
        <dbReference type="EMBL" id="QMS85812.1"/>
    </source>
</evidence>
<dbReference type="Gene3D" id="3.20.70.20">
    <property type="match status" value="1"/>
</dbReference>
<dbReference type="NCBIfam" id="TIGR04040">
    <property type="entry name" value="glycyl_YjjI"/>
    <property type="match status" value="1"/>
</dbReference>
<dbReference type="SUPFAM" id="SSF51998">
    <property type="entry name" value="PFL-like glycyl radical enzymes"/>
    <property type="match status" value="1"/>
</dbReference>
<dbReference type="EMBL" id="CP048914">
    <property type="protein sequence ID" value="QMS85812.1"/>
    <property type="molecule type" value="Genomic_DNA"/>
</dbReference>
<gene>
    <name evidence="1" type="primary">yjjI</name>
    <name evidence="1" type="ORF">G4Z02_08660</name>
</gene>
<dbReference type="InterPro" id="IPR016905">
    <property type="entry name" value="Glycyl_radical_YjjI-like"/>
</dbReference>
<keyword evidence="2" id="KW-1185">Reference proteome</keyword>
<dbReference type="AlphaFoldDB" id="A0A7L7KU29"/>
<dbReference type="Pfam" id="PF11230">
    <property type="entry name" value="YjjI-like"/>
    <property type="match status" value="1"/>
</dbReference>
<reference evidence="1 2" key="1">
    <citation type="submission" date="2020-02" db="EMBL/GenBank/DDBJ databases">
        <authorList>
            <person name="Zheng R.K."/>
            <person name="Sun C.M."/>
        </authorList>
    </citation>
    <scope>NUCLEOTIDE SEQUENCE [LARGE SCALE GENOMIC DNA]</scope>
    <source>
        <strain evidence="2">zrk13</strain>
    </source>
</reference>
<dbReference type="RefSeq" id="WP_258877622.1">
    <property type="nucleotide sequence ID" value="NZ_CP048914.1"/>
</dbReference>
<dbReference type="Proteomes" id="UP000514720">
    <property type="component" value="Chromosome"/>
</dbReference>
<proteinExistence type="predicted"/>
<accession>A0A7L7KU29</accession>
<evidence type="ECO:0000313" key="2">
    <source>
        <dbReference type="Proteomes" id="UP000514720"/>
    </source>
</evidence>
<protein>
    <submittedName>
        <fullName evidence="1">YjjI family glycine radical enzyme</fullName>
    </submittedName>
</protein>
<dbReference type="KEGG" id="xcl:G4Z02_08660"/>
<sequence length="488" mass="54965">MTAKDIITDTSLTIEQKVNALAKLGENTIEPLPRSKKLQQYYDAGIYCELFEGNAPFKPRYITPDYHKFMEQGSEFLGLQPPTDLIEAINSLLILYKHVPSITNFPVYLGNIDTLLDPFITDEDLARKLIKMFLLQIDRTITDSFCHANIGPLETTAGNIILDVIQELDNPTPNLTLKVSNNTNEDFLKRAIASSLEVVKPALANDVMFREEFKGEYAIASCYNGLKVGGGGYTLTRLRLNRIATQVDSIAEFYTLLDDVIQENLVQMDKRIKYIVEDAKFFETNFLAIEGLIDREKFTGMFGLVGLAECVNELCDERFGHSDKANNLGVEILEHMQEKVAAHEGYYCSFFDNKYLLHAQVGIDTDYDCSAGCRIPIGDEIEINEHLMQVGLYHRFFPTGIGDIFVFDKTYKKNLPALVDLMQGAFDNGSRYLTFHSSDSDLIKVTGYLVKKSEVDKLSKGESVLRDTTVLGKGANEGTHVFERLVRK</sequence>